<dbReference type="SUPFAM" id="SSF52540">
    <property type="entry name" value="P-loop containing nucleoside triphosphate hydrolases"/>
    <property type="match status" value="1"/>
</dbReference>
<evidence type="ECO:0000256" key="5">
    <source>
        <dbReference type="ARBA" id="ARBA00022840"/>
    </source>
</evidence>
<comment type="caution">
    <text evidence="11">The sequence shown here is derived from an EMBL/GenBank/DDBJ whole genome shotgun (WGS) entry which is preliminary data.</text>
</comment>
<dbReference type="Pfam" id="PF13476">
    <property type="entry name" value="AAA_23"/>
    <property type="match status" value="1"/>
</dbReference>
<evidence type="ECO:0000313" key="11">
    <source>
        <dbReference type="EMBL" id="KAK4044998.1"/>
    </source>
</evidence>
<evidence type="ECO:0000256" key="2">
    <source>
        <dbReference type="ARBA" id="ARBA00021315"/>
    </source>
</evidence>
<evidence type="ECO:0000256" key="6">
    <source>
        <dbReference type="ARBA" id="ARBA00023204"/>
    </source>
</evidence>
<feature type="region of interest" description="Disordered" evidence="9">
    <location>
        <begin position="1"/>
        <end position="70"/>
    </location>
</feature>
<evidence type="ECO:0000256" key="3">
    <source>
        <dbReference type="ARBA" id="ARBA00022741"/>
    </source>
</evidence>
<dbReference type="PANTHER" id="PTHR11059:SF0">
    <property type="entry name" value="DNA REPAIR PROTEIN RECN"/>
    <property type="match status" value="1"/>
</dbReference>
<evidence type="ECO:0000256" key="8">
    <source>
        <dbReference type="SAM" id="Coils"/>
    </source>
</evidence>
<reference evidence="11 12" key="1">
    <citation type="journal article" date="2023" name="Nucleic Acids Res.">
        <title>The hologenome of Daphnia magna reveals possible DNA methylation and microbiome-mediated evolution of the host genome.</title>
        <authorList>
            <person name="Chaturvedi A."/>
            <person name="Li X."/>
            <person name="Dhandapani V."/>
            <person name="Marshall H."/>
            <person name="Kissane S."/>
            <person name="Cuenca-Cambronero M."/>
            <person name="Asole G."/>
            <person name="Calvet F."/>
            <person name="Ruiz-Romero M."/>
            <person name="Marangio P."/>
            <person name="Guigo R."/>
            <person name="Rago D."/>
            <person name="Mirbahai L."/>
            <person name="Eastwood N."/>
            <person name="Colbourne J.K."/>
            <person name="Zhou J."/>
            <person name="Mallon E."/>
            <person name="Orsini L."/>
        </authorList>
    </citation>
    <scope>NUCLEOTIDE SEQUENCE [LARGE SCALE GENOMIC DNA]</scope>
    <source>
        <strain evidence="11">LRV0_1</strain>
    </source>
</reference>
<dbReference type="InterPro" id="IPR038729">
    <property type="entry name" value="Rad50/SbcC_AAA"/>
</dbReference>
<keyword evidence="12" id="KW-1185">Reference proteome</keyword>
<organism evidence="11 12">
    <name type="scientific">Daphnia magna</name>
    <dbReference type="NCBI Taxonomy" id="35525"/>
    <lineage>
        <taxon>Eukaryota</taxon>
        <taxon>Metazoa</taxon>
        <taxon>Ecdysozoa</taxon>
        <taxon>Arthropoda</taxon>
        <taxon>Crustacea</taxon>
        <taxon>Branchiopoda</taxon>
        <taxon>Diplostraca</taxon>
        <taxon>Cladocera</taxon>
        <taxon>Anomopoda</taxon>
        <taxon>Daphniidae</taxon>
        <taxon>Daphnia</taxon>
    </lineage>
</organism>
<keyword evidence="4" id="KW-0227">DNA damage</keyword>
<dbReference type="PANTHER" id="PTHR11059">
    <property type="entry name" value="DNA REPAIR PROTEIN RECN"/>
    <property type="match status" value="1"/>
</dbReference>
<keyword evidence="3" id="KW-0547">Nucleotide-binding</keyword>
<keyword evidence="5" id="KW-0067">ATP-binding</keyword>
<dbReference type="CDD" id="cd03241">
    <property type="entry name" value="ABC_RecN"/>
    <property type="match status" value="1"/>
</dbReference>
<keyword evidence="8" id="KW-0175">Coiled coil</keyword>
<dbReference type="EMBL" id="JAOYFB010000041">
    <property type="protein sequence ID" value="KAK4044998.1"/>
    <property type="molecule type" value="Genomic_DNA"/>
</dbReference>
<feature type="domain" description="Rad50/SbcC-type AAA" evidence="10">
    <location>
        <begin position="116"/>
        <end position="163"/>
    </location>
</feature>
<comment type="similarity">
    <text evidence="1">Belongs to the RecN family.</text>
</comment>
<feature type="coiled-coil region" evidence="8">
    <location>
        <begin position="375"/>
        <end position="402"/>
    </location>
</feature>
<protein>
    <recommendedName>
        <fullName evidence="2">DNA repair protein RecN</fullName>
    </recommendedName>
    <alternativeName>
        <fullName evidence="7">Recombination protein N</fullName>
    </alternativeName>
</protein>
<dbReference type="InterPro" id="IPR027417">
    <property type="entry name" value="P-loop_NTPase"/>
</dbReference>
<evidence type="ECO:0000256" key="9">
    <source>
        <dbReference type="SAM" id="MobiDB-lite"/>
    </source>
</evidence>
<dbReference type="Gene3D" id="3.40.50.300">
    <property type="entry name" value="P-loop containing nucleotide triphosphate hydrolases"/>
    <property type="match status" value="3"/>
</dbReference>
<evidence type="ECO:0000256" key="1">
    <source>
        <dbReference type="ARBA" id="ARBA00009441"/>
    </source>
</evidence>
<evidence type="ECO:0000256" key="4">
    <source>
        <dbReference type="ARBA" id="ARBA00022763"/>
    </source>
</evidence>
<keyword evidence="6" id="KW-0234">DNA repair</keyword>
<accession>A0ABR0B8T8</accession>
<evidence type="ECO:0000256" key="7">
    <source>
        <dbReference type="ARBA" id="ARBA00033408"/>
    </source>
</evidence>
<evidence type="ECO:0000259" key="10">
    <source>
        <dbReference type="Pfam" id="PF13476"/>
    </source>
</evidence>
<dbReference type="Proteomes" id="UP001234178">
    <property type="component" value="Unassembled WGS sequence"/>
</dbReference>
<evidence type="ECO:0000313" key="12">
    <source>
        <dbReference type="Proteomes" id="UP001234178"/>
    </source>
</evidence>
<dbReference type="InterPro" id="IPR004604">
    <property type="entry name" value="DNA_recomb/repair_RecN"/>
</dbReference>
<proteinExistence type="inferred from homology"/>
<gene>
    <name evidence="11" type="ORF">OUZ56_032405</name>
</gene>
<sequence>MRSRREQEGRRPVSRIPGGHKQQFDEISEGYSDTSDKIRGPFGPPSARRLQSAPTRTPERGNHSYRKRKKGVKLPRVILRNARRIRTIPYECRSDFRQKLTRRVVLCRHKHAGAPLSIRNVVLIDQLVVEFGAGFHVLTGETGAGKSMIVDALALVLGARANPELVRAGAKEAEIEALFEVLPGSRLAAKLEAWDLPGVSELVIRRVVQADGAGRSRAFLNGRIATAAQLAELAPELCDIASQHESVALTDPATHGQYLDAFGELEDQAVAVARQVEALLGLGREIEELRARERTRLEREDFLEFQLREIEDLDVRPGEEGELEQERGRLRHAGRLGEATRKAADRIYEGDEALCDALARIVAELEAAAGLDGALAPLARNVENARAELADAARELARYADGVETNPARLDAVEERLFRLQTLLRKYGPATEDLLRHRDDLRKERAQLAGGQERFDALCGERDALLAEAATAARKLSAARREAAARLADAIGRELGQLGMGRARVVVDVSQNDGPSGTGAKATALAVDGARLGLRGLDRIAALADHHFVVGKREAPDGRTYSTVRPLDEAERIEEVARMIGGVRVGDAAKQAAAELLEEGRSRRDRTSDAPVEIRDVLRVLKHSVAGREDVVAGLRHEDRVLKLGRQRAVRGARGPFVGAVDVAFEASDVDHRFDGDRHARAQPLAGLGAAVVLYLRIFMEFSADSVADEVPDHAEAEAFRVALDGVADVAEVRAVADDFDPLHHRVSGRLRHLERVGRRATDVERRRGVSVEPLVEGRYVDVNDIAVFEHLGPGDAVADDGVDRGADALRKPAIIPRGRVGAPANRVFVDERVQVVGGHPRANLLAYKEKRLRRHLAGDPHLLNFTRAFDVDSHFRSLSKVAEGIRVGDGGCDLFEYLNKRDERLADESRVEVLHDSERWVGSCHDDRDVFGRLPLSAERVARLEREPIALGRAFPRLRNRLRLHAEDTIGELVGRFGCAALRARSSFVTWALRKWSSLSRIFPAAPSVLYDSYAVTSPRQELPMLRRTLPFVVLAAPFLFATSASAGPPVIDLDEAPVNTPQEVPRVSNASFLLSDGLAWGMPRADVLAAFSKVGGVVDKEYDPVLAKLPIGDRMRAVELDRDSVKAAFARSWIPFDDTPTGFDTTPLHAEYTYGNSEGLLYLQRDGRRRFFFFLGDKLWKIYDEVPLFSEEQIAGFAKNAGGPTPSILATSYNDAAVKLGIKLGAPPKYSVVDADHPQPTAEWQDKLNPLRLHDRGGFLGLVLEDKGMISAWEPSARKTEG</sequence>
<name>A0ABR0B8T8_9CRUS</name>
<feature type="compositionally biased region" description="Basic and acidic residues" evidence="9">
    <location>
        <begin position="1"/>
        <end position="11"/>
    </location>
</feature>